<protein>
    <submittedName>
        <fullName evidence="2">Uncharacterized protein</fullName>
    </submittedName>
</protein>
<name>A0A6J4RW59_9ACTN</name>
<sequence length="62" mass="7143">RHALLRGGHPAGGHQRRLRAELAGARRHGRPRHRARPRAAEPVAGRRRGRDARRRRRALRPL</sequence>
<feature type="non-terminal residue" evidence="2">
    <location>
        <position position="62"/>
    </location>
</feature>
<reference evidence="2" key="1">
    <citation type="submission" date="2020-02" db="EMBL/GenBank/DDBJ databases">
        <authorList>
            <person name="Meier V. D."/>
        </authorList>
    </citation>
    <scope>NUCLEOTIDE SEQUENCE</scope>
    <source>
        <strain evidence="2">AVDCRST_MAG30</strain>
    </source>
</reference>
<evidence type="ECO:0000313" key="2">
    <source>
        <dbReference type="EMBL" id="CAA9483469.1"/>
    </source>
</evidence>
<feature type="non-terminal residue" evidence="2">
    <location>
        <position position="1"/>
    </location>
</feature>
<organism evidence="2">
    <name type="scientific">uncultured Solirubrobacteraceae bacterium</name>
    <dbReference type="NCBI Taxonomy" id="1162706"/>
    <lineage>
        <taxon>Bacteria</taxon>
        <taxon>Bacillati</taxon>
        <taxon>Actinomycetota</taxon>
        <taxon>Thermoleophilia</taxon>
        <taxon>Solirubrobacterales</taxon>
        <taxon>Solirubrobacteraceae</taxon>
        <taxon>environmental samples</taxon>
    </lineage>
</organism>
<evidence type="ECO:0000256" key="1">
    <source>
        <dbReference type="SAM" id="MobiDB-lite"/>
    </source>
</evidence>
<dbReference type="EMBL" id="CADCVS010000156">
    <property type="protein sequence ID" value="CAA9483469.1"/>
    <property type="molecule type" value="Genomic_DNA"/>
</dbReference>
<feature type="compositionally biased region" description="Basic residues" evidence="1">
    <location>
        <begin position="45"/>
        <end position="62"/>
    </location>
</feature>
<dbReference type="AlphaFoldDB" id="A0A6J4RW59"/>
<proteinExistence type="predicted"/>
<gene>
    <name evidence="2" type="ORF">AVDCRST_MAG30-936</name>
</gene>
<accession>A0A6J4RW59</accession>
<feature type="compositionally biased region" description="Basic residues" evidence="1">
    <location>
        <begin position="25"/>
        <end position="37"/>
    </location>
</feature>
<feature type="region of interest" description="Disordered" evidence="1">
    <location>
        <begin position="1"/>
        <end position="62"/>
    </location>
</feature>